<comment type="caution">
    <text evidence="1">The sequence shown here is derived from an EMBL/GenBank/DDBJ whole genome shotgun (WGS) entry which is preliminary data.</text>
</comment>
<evidence type="ECO:0000313" key="1">
    <source>
        <dbReference type="EMBL" id="RAP72969.1"/>
    </source>
</evidence>
<name>A0A328TQS0_9GAMM</name>
<dbReference type="Proteomes" id="UP000244334">
    <property type="component" value="Unassembled WGS sequence"/>
</dbReference>
<dbReference type="AlphaFoldDB" id="A0A328TQS0"/>
<dbReference type="EMBL" id="LJAM02000007">
    <property type="protein sequence ID" value="RAP72969.1"/>
    <property type="molecule type" value="Genomic_DNA"/>
</dbReference>
<keyword evidence="2" id="KW-1185">Reference proteome</keyword>
<accession>A0A328TQS0</accession>
<reference evidence="1" key="1">
    <citation type="submission" date="2018-04" db="EMBL/GenBank/DDBJ databases">
        <title>Genomes of the Obligate Erwinia dacicola and Facultative Enterobacter sp. OLF Endosymbionts of the Olive Fruit fly, Bactrocera oleae.</title>
        <authorList>
            <person name="Estes A.M."/>
            <person name="Hearn D.J."/>
            <person name="Agarwal S."/>
            <person name="Pierson E.A."/>
            <person name="Dunning-Hotopp J.C."/>
        </authorList>
    </citation>
    <scope>NUCLEOTIDE SEQUENCE [LARGE SCALE GENOMIC DNA]</scope>
    <source>
        <strain evidence="1">Oroville</strain>
    </source>
</reference>
<protein>
    <submittedName>
        <fullName evidence="1">Uncharacterized protein</fullName>
    </submittedName>
</protein>
<proteinExistence type="predicted"/>
<sequence length="45" mass="5154">MWWPALNSGSVRTSHLSLWHSDYSAISKRISLRIHHNGKPTLPNT</sequence>
<evidence type="ECO:0000313" key="2">
    <source>
        <dbReference type="Proteomes" id="UP000244334"/>
    </source>
</evidence>
<gene>
    <name evidence="1" type="ORF">ACZ87_00224</name>
</gene>
<organism evidence="1 2">
    <name type="scientific">Candidatus Erwinia dacicola</name>
    <dbReference type="NCBI Taxonomy" id="252393"/>
    <lineage>
        <taxon>Bacteria</taxon>
        <taxon>Pseudomonadati</taxon>
        <taxon>Pseudomonadota</taxon>
        <taxon>Gammaproteobacteria</taxon>
        <taxon>Enterobacterales</taxon>
        <taxon>Erwiniaceae</taxon>
        <taxon>Erwinia</taxon>
    </lineage>
</organism>